<protein>
    <recommendedName>
        <fullName evidence="4">Outer membrane protein beta-barrel domain-containing protein</fullName>
    </recommendedName>
</protein>
<feature type="signal peptide" evidence="1">
    <location>
        <begin position="1"/>
        <end position="21"/>
    </location>
</feature>
<evidence type="ECO:0000313" key="2">
    <source>
        <dbReference type="EMBL" id="SFI62537.1"/>
    </source>
</evidence>
<reference evidence="3" key="1">
    <citation type="submission" date="2016-10" db="EMBL/GenBank/DDBJ databases">
        <authorList>
            <person name="Varghese N."/>
            <person name="Submissions S."/>
        </authorList>
    </citation>
    <scope>NUCLEOTIDE SEQUENCE [LARGE SCALE GENOMIC DNA]</scope>
    <source>
        <strain evidence="3">XBD1002</strain>
    </source>
</reference>
<feature type="chain" id="PRO_5010209560" description="Outer membrane protein beta-barrel domain-containing protein" evidence="1">
    <location>
        <begin position="22"/>
        <end position="199"/>
    </location>
</feature>
<gene>
    <name evidence="2" type="ORF">SAMN04487775_103185</name>
</gene>
<name>A0A1I3JQK5_9SPIR</name>
<evidence type="ECO:0000313" key="3">
    <source>
        <dbReference type="Proteomes" id="UP000182737"/>
    </source>
</evidence>
<keyword evidence="1" id="KW-0732">Signal</keyword>
<dbReference type="OrthoDB" id="360083at2"/>
<dbReference type="Proteomes" id="UP000182737">
    <property type="component" value="Unassembled WGS sequence"/>
</dbReference>
<dbReference type="EMBL" id="FORI01000003">
    <property type="protein sequence ID" value="SFI62537.1"/>
    <property type="molecule type" value="Genomic_DNA"/>
</dbReference>
<evidence type="ECO:0000256" key="1">
    <source>
        <dbReference type="SAM" id="SignalP"/>
    </source>
</evidence>
<sequence length="199" mass="22604">MKKRSLIAALIVLLCGTSLSAKSFDWSQCWCNYGGGIEKGDFIVNVDAGLLYSDFVYNVYDGYWCLPPIMVEVQYAQPIWKLPFTFGGYAGIHAYGYKYLDHYDIVNRHYVYETDTYWGLFFGGEAAYHVQLPPESLDVYAVTRIGANIPVVKPKSSVWVPDYFQFGEAIGANWFFSKSFGLNLEVGYPFTKFGVTLKF</sequence>
<dbReference type="RefSeq" id="WP_074931028.1">
    <property type="nucleotide sequence ID" value="NZ_FORI01000003.1"/>
</dbReference>
<keyword evidence="3" id="KW-1185">Reference proteome</keyword>
<organism evidence="2 3">
    <name type="scientific">Treponema bryantii</name>
    <dbReference type="NCBI Taxonomy" id="163"/>
    <lineage>
        <taxon>Bacteria</taxon>
        <taxon>Pseudomonadati</taxon>
        <taxon>Spirochaetota</taxon>
        <taxon>Spirochaetia</taxon>
        <taxon>Spirochaetales</taxon>
        <taxon>Treponemataceae</taxon>
        <taxon>Treponema</taxon>
    </lineage>
</organism>
<proteinExistence type="predicted"/>
<evidence type="ECO:0008006" key="4">
    <source>
        <dbReference type="Google" id="ProtNLM"/>
    </source>
</evidence>
<accession>A0A1I3JQK5</accession>
<dbReference type="AlphaFoldDB" id="A0A1I3JQK5"/>